<dbReference type="AlphaFoldDB" id="A0A0U1D5E1"/>
<proteinExistence type="predicted"/>
<dbReference type="EMBL" id="LQOP01000034">
    <property type="protein sequence ID" value="ORV20939.1"/>
    <property type="molecule type" value="Genomic_DNA"/>
</dbReference>
<name>A0A0U1D5E1_9MYCO</name>
<dbReference type="RefSeq" id="WP_085142557.1">
    <property type="nucleotide sequence ID" value="NZ_JACKVA010000035.1"/>
</dbReference>
<organism evidence="1 3">
    <name type="scientific">Mycolicibacterium conceptionense</name>
    <dbReference type="NCBI Taxonomy" id="451644"/>
    <lineage>
        <taxon>Bacteria</taxon>
        <taxon>Bacillati</taxon>
        <taxon>Actinomycetota</taxon>
        <taxon>Actinomycetes</taxon>
        <taxon>Mycobacteriales</taxon>
        <taxon>Mycobacteriaceae</taxon>
        <taxon>Mycolicibacterium</taxon>
    </lineage>
</organism>
<reference evidence="2 4" key="2">
    <citation type="submission" date="2016-01" db="EMBL/GenBank/DDBJ databases">
        <title>The new phylogeny of the genus Mycobacterium.</title>
        <authorList>
            <person name="Tarcisio F."/>
            <person name="Conor M."/>
            <person name="Antonella G."/>
            <person name="Elisabetta G."/>
            <person name="Giulia F.S."/>
            <person name="Sara T."/>
            <person name="Anna F."/>
            <person name="Clotilde B."/>
            <person name="Roberto B."/>
            <person name="Veronica D.S."/>
            <person name="Fabio R."/>
            <person name="Monica P."/>
            <person name="Olivier J."/>
            <person name="Enrico T."/>
            <person name="Nicola S."/>
        </authorList>
    </citation>
    <scope>NUCLEOTIDE SEQUENCE [LARGE SCALE GENOMIC DNA]</scope>
    <source>
        <strain evidence="2 4">CCUG 50187</strain>
    </source>
</reference>
<dbReference type="GeneID" id="44299573"/>
<dbReference type="EMBL" id="CTEF01000001">
    <property type="protein sequence ID" value="CQD07131.1"/>
    <property type="molecule type" value="Genomic_DNA"/>
</dbReference>
<dbReference type="Proteomes" id="UP000193811">
    <property type="component" value="Unassembled WGS sequence"/>
</dbReference>
<evidence type="ECO:0000313" key="2">
    <source>
        <dbReference type="EMBL" id="ORV20939.1"/>
    </source>
</evidence>
<dbReference type="Proteomes" id="UP000182227">
    <property type="component" value="Unassembled WGS sequence"/>
</dbReference>
<evidence type="ECO:0000313" key="4">
    <source>
        <dbReference type="Proteomes" id="UP000193811"/>
    </source>
</evidence>
<gene>
    <name evidence="2" type="ORF">AWB98_01175</name>
    <name evidence="1" type="ORF">BN970_01336</name>
</gene>
<protein>
    <recommendedName>
        <fullName evidence="5">DNA-binding protein</fullName>
    </recommendedName>
</protein>
<sequence>MSQCAICSAELPDLYLCKKHIRHLSKALTQIPWLLDQLEVTITKQDRINTGSVRKSKSEQETRSVLNLGASNLKSEVDILLQRWVGLLVGQHGLKFLPDTRVPFDFIGPLPLGWDRLPAGWKITPAKYAIWLAHHVNTIAGREDVRDFYHEILGLVIDPDHEKAPPGRLVAEINKKTKVFAGACPTRVGYDDEGAPVECGRILYAHNEAAEAYCDPCQKAGRPYTVDAHQNRVRSMQSRDLLTEKGLLEAMDVLEEHVPRVTLYKWLEEKRLHIRGYLHDGEIVPQKIRHSDPRVMSLSQARSLFAQHQMAEAAS</sequence>
<accession>A0A0U1D5E1</accession>
<reference evidence="1 3" key="1">
    <citation type="submission" date="2015-03" db="EMBL/GenBank/DDBJ databases">
        <authorList>
            <person name="Murphy D."/>
        </authorList>
    </citation>
    <scope>NUCLEOTIDE SEQUENCE [LARGE SCALE GENOMIC DNA]</scope>
    <source>
        <strain evidence="1 3">D16</strain>
    </source>
</reference>
<evidence type="ECO:0008006" key="5">
    <source>
        <dbReference type="Google" id="ProtNLM"/>
    </source>
</evidence>
<evidence type="ECO:0000313" key="1">
    <source>
        <dbReference type="EMBL" id="CQD07131.1"/>
    </source>
</evidence>
<keyword evidence="4" id="KW-1185">Reference proteome</keyword>
<evidence type="ECO:0000313" key="3">
    <source>
        <dbReference type="Proteomes" id="UP000182227"/>
    </source>
</evidence>